<evidence type="ECO:0000313" key="3">
    <source>
        <dbReference type="Proteomes" id="UP001165082"/>
    </source>
</evidence>
<accession>A0A9W6ZD64</accession>
<keyword evidence="3" id="KW-1185">Reference proteome</keyword>
<feature type="compositionally biased region" description="Acidic residues" evidence="1">
    <location>
        <begin position="81"/>
        <end position="94"/>
    </location>
</feature>
<name>A0A9W6ZD64_9STRA</name>
<dbReference type="AlphaFoldDB" id="A0A9W6ZD64"/>
<proteinExistence type="predicted"/>
<gene>
    <name evidence="2" type="ORF">TrRE_jg8226</name>
</gene>
<evidence type="ECO:0000256" key="1">
    <source>
        <dbReference type="SAM" id="MobiDB-lite"/>
    </source>
</evidence>
<dbReference type="EMBL" id="BRXZ01000659">
    <property type="protein sequence ID" value="GMH50071.1"/>
    <property type="molecule type" value="Genomic_DNA"/>
</dbReference>
<sequence>MGRIYVGGSDSGFGCTVDDVVAYGLKYLEGSISLPPIPPSVSSHSMDETAMDEMMDDGSGRNNQNRRRSFGYDCRAAAAEVVEEEDDEGDDYEGDYYFNGVNDRDMEI</sequence>
<feature type="region of interest" description="Disordered" evidence="1">
    <location>
        <begin position="81"/>
        <end position="108"/>
    </location>
</feature>
<evidence type="ECO:0000313" key="2">
    <source>
        <dbReference type="EMBL" id="GMH50071.1"/>
    </source>
</evidence>
<protein>
    <submittedName>
        <fullName evidence="2">Uncharacterized protein</fullName>
    </submittedName>
</protein>
<organism evidence="2 3">
    <name type="scientific">Triparma retinervis</name>
    <dbReference type="NCBI Taxonomy" id="2557542"/>
    <lineage>
        <taxon>Eukaryota</taxon>
        <taxon>Sar</taxon>
        <taxon>Stramenopiles</taxon>
        <taxon>Ochrophyta</taxon>
        <taxon>Bolidophyceae</taxon>
        <taxon>Parmales</taxon>
        <taxon>Triparmaceae</taxon>
        <taxon>Triparma</taxon>
    </lineage>
</organism>
<dbReference type="OrthoDB" id="10548084at2759"/>
<dbReference type="Proteomes" id="UP001165082">
    <property type="component" value="Unassembled WGS sequence"/>
</dbReference>
<comment type="caution">
    <text evidence="2">The sequence shown here is derived from an EMBL/GenBank/DDBJ whole genome shotgun (WGS) entry which is preliminary data.</text>
</comment>
<reference evidence="2" key="1">
    <citation type="submission" date="2022-07" db="EMBL/GenBank/DDBJ databases">
        <title>Genome analysis of Parmales, a sister group of diatoms, reveals the evolutionary specialization of diatoms from phago-mixotrophs to photoautotrophs.</title>
        <authorList>
            <person name="Ban H."/>
            <person name="Sato S."/>
            <person name="Yoshikawa S."/>
            <person name="Kazumasa Y."/>
            <person name="Nakamura Y."/>
            <person name="Ichinomiya M."/>
            <person name="Saitoh K."/>
            <person name="Sato N."/>
            <person name="Blanc-Mathieu R."/>
            <person name="Endo H."/>
            <person name="Kuwata A."/>
            <person name="Ogata H."/>
        </authorList>
    </citation>
    <scope>NUCLEOTIDE SEQUENCE</scope>
</reference>